<accession>A0ACC2GF10</accession>
<dbReference type="Proteomes" id="UP001157502">
    <property type="component" value="Chromosome 14"/>
</dbReference>
<evidence type="ECO:0000313" key="1">
    <source>
        <dbReference type="EMBL" id="KAJ8002093.1"/>
    </source>
</evidence>
<comment type="caution">
    <text evidence="1">The sequence shown here is derived from an EMBL/GenBank/DDBJ whole genome shotgun (WGS) entry which is preliminary data.</text>
</comment>
<gene>
    <name evidence="1" type="ORF">DPEC_G00176220</name>
</gene>
<name>A0ACC2GF10_DALPE</name>
<keyword evidence="2" id="KW-1185">Reference proteome</keyword>
<proteinExistence type="predicted"/>
<organism evidence="1 2">
    <name type="scientific">Dallia pectoralis</name>
    <name type="common">Alaska blackfish</name>
    <dbReference type="NCBI Taxonomy" id="75939"/>
    <lineage>
        <taxon>Eukaryota</taxon>
        <taxon>Metazoa</taxon>
        <taxon>Chordata</taxon>
        <taxon>Craniata</taxon>
        <taxon>Vertebrata</taxon>
        <taxon>Euteleostomi</taxon>
        <taxon>Actinopterygii</taxon>
        <taxon>Neopterygii</taxon>
        <taxon>Teleostei</taxon>
        <taxon>Protacanthopterygii</taxon>
        <taxon>Esociformes</taxon>
        <taxon>Umbridae</taxon>
        <taxon>Dallia</taxon>
    </lineage>
</organism>
<protein>
    <submittedName>
        <fullName evidence="1">Uncharacterized protein</fullName>
    </submittedName>
</protein>
<sequence>MSEPGSGIPQAHCSLILHWHKRTPAVNNGSLILPPERGYTRILLCLLHSDRLGSHHLFISSRGEGGGEGAIGLDGDRERKDVRESGFGSVASSGRTLCLLYTRRVKPYRRITAATEKGSSGGVADWVTENGIAAAPHTNT</sequence>
<evidence type="ECO:0000313" key="2">
    <source>
        <dbReference type="Proteomes" id="UP001157502"/>
    </source>
</evidence>
<dbReference type="EMBL" id="CM055741">
    <property type="protein sequence ID" value="KAJ8002093.1"/>
    <property type="molecule type" value="Genomic_DNA"/>
</dbReference>
<reference evidence="1" key="1">
    <citation type="submission" date="2021-05" db="EMBL/GenBank/DDBJ databases">
        <authorList>
            <person name="Pan Q."/>
            <person name="Jouanno E."/>
            <person name="Zahm M."/>
            <person name="Klopp C."/>
            <person name="Cabau C."/>
            <person name="Louis A."/>
            <person name="Berthelot C."/>
            <person name="Parey E."/>
            <person name="Roest Crollius H."/>
            <person name="Montfort J."/>
            <person name="Robinson-Rechavi M."/>
            <person name="Bouchez O."/>
            <person name="Lampietro C."/>
            <person name="Lopez Roques C."/>
            <person name="Donnadieu C."/>
            <person name="Postlethwait J."/>
            <person name="Bobe J."/>
            <person name="Dillon D."/>
            <person name="Chandos A."/>
            <person name="von Hippel F."/>
            <person name="Guiguen Y."/>
        </authorList>
    </citation>
    <scope>NUCLEOTIDE SEQUENCE</scope>
    <source>
        <strain evidence="1">YG-Jan2019</strain>
    </source>
</reference>